<gene>
    <name evidence="6" type="ORF">Hs30E_00800</name>
</gene>
<feature type="domain" description="HTH lacI-type" evidence="5">
    <location>
        <begin position="2"/>
        <end position="56"/>
    </location>
</feature>
<dbReference type="SMART" id="SM00354">
    <property type="entry name" value="HTH_LACI"/>
    <property type="match status" value="1"/>
</dbReference>
<keyword evidence="1" id="KW-0678">Repressor</keyword>
<dbReference type="AlphaFoldDB" id="A0A6A0B7Y9"/>
<dbReference type="GO" id="GO:0003700">
    <property type="term" value="F:DNA-binding transcription factor activity"/>
    <property type="evidence" value="ECO:0007669"/>
    <property type="project" value="TreeGrafter"/>
</dbReference>
<organism evidence="6 7">
    <name type="scientific">Pseudolactococcus hodotermopsidis</name>
    <dbReference type="NCBI Taxonomy" id="2709157"/>
    <lineage>
        <taxon>Bacteria</taxon>
        <taxon>Bacillati</taxon>
        <taxon>Bacillota</taxon>
        <taxon>Bacilli</taxon>
        <taxon>Lactobacillales</taxon>
        <taxon>Streptococcaceae</taxon>
        <taxon>Pseudolactococcus</taxon>
    </lineage>
</organism>
<reference evidence="6 7" key="1">
    <citation type="submission" date="2020-02" db="EMBL/GenBank/DDBJ databases">
        <title>Draft genome sequence of Lactococcus sp. Hs30E4-3.</title>
        <authorList>
            <person name="Noda S."/>
            <person name="Yuki M."/>
            <person name="Ohkuma M."/>
        </authorList>
    </citation>
    <scope>NUCLEOTIDE SEQUENCE [LARGE SCALE GENOMIC DNA]</scope>
    <source>
        <strain evidence="6 7">Hs30E4-3</strain>
    </source>
</reference>
<dbReference type="Proteomes" id="UP000480303">
    <property type="component" value="Unassembled WGS sequence"/>
</dbReference>
<dbReference type="Gene3D" id="1.10.260.40">
    <property type="entry name" value="lambda repressor-like DNA-binding domains"/>
    <property type="match status" value="1"/>
</dbReference>
<keyword evidence="7" id="KW-1185">Reference proteome</keyword>
<dbReference type="Pfam" id="PF00356">
    <property type="entry name" value="LacI"/>
    <property type="match status" value="1"/>
</dbReference>
<dbReference type="InterPro" id="IPR046335">
    <property type="entry name" value="LacI/GalR-like_sensor"/>
</dbReference>
<dbReference type="Pfam" id="PF13377">
    <property type="entry name" value="Peripla_BP_3"/>
    <property type="match status" value="1"/>
</dbReference>
<dbReference type="CDD" id="cd01392">
    <property type="entry name" value="HTH_LacI"/>
    <property type="match status" value="1"/>
</dbReference>
<evidence type="ECO:0000256" key="1">
    <source>
        <dbReference type="ARBA" id="ARBA00022491"/>
    </source>
</evidence>
<dbReference type="PANTHER" id="PTHR30146">
    <property type="entry name" value="LACI-RELATED TRANSCRIPTIONAL REPRESSOR"/>
    <property type="match status" value="1"/>
</dbReference>
<dbReference type="PANTHER" id="PTHR30146:SF148">
    <property type="entry name" value="HTH-TYPE TRANSCRIPTIONAL REPRESSOR PURR-RELATED"/>
    <property type="match status" value="1"/>
</dbReference>
<evidence type="ECO:0000256" key="3">
    <source>
        <dbReference type="ARBA" id="ARBA00023125"/>
    </source>
</evidence>
<dbReference type="SUPFAM" id="SSF53822">
    <property type="entry name" value="Periplasmic binding protein-like I"/>
    <property type="match status" value="1"/>
</dbReference>
<evidence type="ECO:0000259" key="5">
    <source>
        <dbReference type="PROSITE" id="PS50932"/>
    </source>
</evidence>
<keyword evidence="2" id="KW-0805">Transcription regulation</keyword>
<name>A0A6A0B7Y9_9LACT</name>
<dbReference type="EMBL" id="BLLI01000001">
    <property type="protein sequence ID" value="GFH41529.1"/>
    <property type="molecule type" value="Genomic_DNA"/>
</dbReference>
<evidence type="ECO:0000313" key="7">
    <source>
        <dbReference type="Proteomes" id="UP000480303"/>
    </source>
</evidence>
<dbReference type="InterPro" id="IPR028082">
    <property type="entry name" value="Peripla_BP_I"/>
</dbReference>
<dbReference type="PROSITE" id="PS50932">
    <property type="entry name" value="HTH_LACI_2"/>
    <property type="match status" value="1"/>
</dbReference>
<sequence>MVTIKDIAKQAGVSHTTVSRALNDNPLIKAETRHKIQQLAIDMNYVPNFNARSLVNKKNYMIGLFFSSISEGTSSSFLLDAIQGIHSVLDESYGLSVQGIDEIRHLSRINFQRYDGIIVMSQSDSDQTFIEFVRDHQLPLVVLNRPIDDENVLNVLANDAQGVTQIIDYAIGLGHRKIAYIGGIDSFRSSNERKKGLLESLIKHKIPINKTYFFKGDYSSEGGFKEMQKLLTLPTLPTLVFCANDDMAIGAMQAAKESGLQIPDDLSIIGFDDSQFVSYLNPPLTTVHKPIKQISQMGTEMLLKLIDGQTVSERQVRIPTELRIRQSVRCLRSYYKR</sequence>
<comment type="caution">
    <text evidence="6">The sequence shown here is derived from an EMBL/GenBank/DDBJ whole genome shotgun (WGS) entry which is preliminary data.</text>
</comment>
<dbReference type="Gene3D" id="3.40.50.2300">
    <property type="match status" value="2"/>
</dbReference>
<dbReference type="GO" id="GO:0000976">
    <property type="term" value="F:transcription cis-regulatory region binding"/>
    <property type="evidence" value="ECO:0007669"/>
    <property type="project" value="TreeGrafter"/>
</dbReference>
<dbReference type="RefSeq" id="WP_172207090.1">
    <property type="nucleotide sequence ID" value="NZ_BLLI01000001.1"/>
</dbReference>
<accession>A0A6A0B7Y9</accession>
<evidence type="ECO:0000256" key="2">
    <source>
        <dbReference type="ARBA" id="ARBA00023015"/>
    </source>
</evidence>
<dbReference type="PRINTS" id="PR00036">
    <property type="entry name" value="HTHLACI"/>
</dbReference>
<evidence type="ECO:0000313" key="6">
    <source>
        <dbReference type="EMBL" id="GFH41529.1"/>
    </source>
</evidence>
<keyword evidence="4" id="KW-0804">Transcription</keyword>
<dbReference type="PROSITE" id="PS00356">
    <property type="entry name" value="HTH_LACI_1"/>
    <property type="match status" value="1"/>
</dbReference>
<dbReference type="CDD" id="cd06267">
    <property type="entry name" value="PBP1_LacI_sugar_binding-like"/>
    <property type="match status" value="1"/>
</dbReference>
<keyword evidence="3" id="KW-0238">DNA-binding</keyword>
<dbReference type="InterPro" id="IPR010982">
    <property type="entry name" value="Lambda_DNA-bd_dom_sf"/>
</dbReference>
<dbReference type="SUPFAM" id="SSF47413">
    <property type="entry name" value="lambda repressor-like DNA-binding domains"/>
    <property type="match status" value="1"/>
</dbReference>
<protein>
    <submittedName>
        <fullName evidence="6">LacI family transcriptional regulator</fullName>
    </submittedName>
</protein>
<dbReference type="InterPro" id="IPR000843">
    <property type="entry name" value="HTH_LacI"/>
</dbReference>
<proteinExistence type="predicted"/>
<evidence type="ECO:0000256" key="4">
    <source>
        <dbReference type="ARBA" id="ARBA00023163"/>
    </source>
</evidence>